<dbReference type="Gene3D" id="2.40.128.20">
    <property type="match status" value="1"/>
</dbReference>
<reference evidence="2" key="1">
    <citation type="submission" date="2025-08" db="UniProtKB">
        <authorList>
            <consortium name="RefSeq"/>
        </authorList>
    </citation>
    <scope>IDENTIFICATION</scope>
</reference>
<protein>
    <submittedName>
        <fullName evidence="2">Uncharacterized protein LOC106013332</fullName>
    </submittedName>
</protein>
<evidence type="ECO:0000313" key="2">
    <source>
        <dbReference type="RefSeq" id="XP_012944202.1"/>
    </source>
</evidence>
<dbReference type="RefSeq" id="XP_012944202.1">
    <property type="nucleotide sequence ID" value="XM_013088748.1"/>
</dbReference>
<proteinExistence type="predicted"/>
<gene>
    <name evidence="2" type="primary">LOC106013332</name>
</gene>
<name>A0ABM1AAW7_APLCA</name>
<dbReference type="Proteomes" id="UP000694888">
    <property type="component" value="Unplaced"/>
</dbReference>
<sequence>MDAILGTWKADKSTFENAKAFLDAASVPEEHRKDLSEREMEITYSKEGEQLKCVVKVTNSPVAKEKTYTIDIGQEKDIESVEGIKMKAKVDWDGSKFVENYTTAEGAEFATTREITGDTMKVTSTTKGVTMSQIWRKS</sequence>
<dbReference type="GeneID" id="106013332"/>
<evidence type="ECO:0000313" key="1">
    <source>
        <dbReference type="Proteomes" id="UP000694888"/>
    </source>
</evidence>
<accession>A0ABM1AAW7</accession>
<keyword evidence="1" id="KW-1185">Reference proteome</keyword>
<dbReference type="CDD" id="cd00742">
    <property type="entry name" value="FABP"/>
    <property type="match status" value="1"/>
</dbReference>
<dbReference type="InterPro" id="IPR012674">
    <property type="entry name" value="Calycin"/>
</dbReference>
<organism evidence="1 2">
    <name type="scientific">Aplysia californica</name>
    <name type="common">California sea hare</name>
    <dbReference type="NCBI Taxonomy" id="6500"/>
    <lineage>
        <taxon>Eukaryota</taxon>
        <taxon>Metazoa</taxon>
        <taxon>Spiralia</taxon>
        <taxon>Lophotrochozoa</taxon>
        <taxon>Mollusca</taxon>
        <taxon>Gastropoda</taxon>
        <taxon>Heterobranchia</taxon>
        <taxon>Euthyneura</taxon>
        <taxon>Tectipleura</taxon>
        <taxon>Aplysiida</taxon>
        <taxon>Aplysioidea</taxon>
        <taxon>Aplysiidae</taxon>
        <taxon>Aplysia</taxon>
    </lineage>
</organism>
<dbReference type="SUPFAM" id="SSF50814">
    <property type="entry name" value="Lipocalins"/>
    <property type="match status" value="1"/>
</dbReference>